<name>A0ABY9YMX6_9GAMM</name>
<sequence>MQNHWADAPEPDINDPETFDTSLMRFSVAAPINVSCKGEPQDEPPSMVVLYGYWLNEIGWRGGGTLMVEADAGKMTLTLVSPAKHVLALDQSNVKRRVFFIDIHADHIR</sequence>
<gene>
    <name evidence="1" type="ORF">PDM29_18225</name>
</gene>
<evidence type="ECO:0000313" key="2">
    <source>
        <dbReference type="Proteomes" id="UP001302072"/>
    </source>
</evidence>
<reference evidence="1 2" key="1">
    <citation type="submission" date="2022-12" db="EMBL/GenBank/DDBJ databases">
        <title>Two new species, Stenotrophomonas aracearum and Stenotrophomonas oahuensis, isolated from Anthurium (Araceae family) in Hawaii.</title>
        <authorList>
            <person name="Chunag S.C."/>
            <person name="Dobhal S."/>
            <person name="Alvarez A."/>
            <person name="Arif M."/>
        </authorList>
    </citation>
    <scope>NUCLEOTIDE SEQUENCE [LARGE SCALE GENOMIC DNA]</scope>
    <source>
        <strain evidence="1 2">A5586</strain>
    </source>
</reference>
<dbReference type="Proteomes" id="UP001302072">
    <property type="component" value="Chromosome"/>
</dbReference>
<proteinExistence type="predicted"/>
<evidence type="ECO:0000313" key="1">
    <source>
        <dbReference type="EMBL" id="WNH52247.1"/>
    </source>
</evidence>
<accession>A0ABY9YMX6</accession>
<dbReference type="EMBL" id="CP115541">
    <property type="protein sequence ID" value="WNH52247.1"/>
    <property type="molecule type" value="Genomic_DNA"/>
</dbReference>
<evidence type="ECO:0008006" key="3">
    <source>
        <dbReference type="Google" id="ProtNLM"/>
    </source>
</evidence>
<dbReference type="RefSeq" id="WP_311191452.1">
    <property type="nucleotide sequence ID" value="NZ_CP115541.1"/>
</dbReference>
<keyword evidence="2" id="KW-1185">Reference proteome</keyword>
<organism evidence="1 2">
    <name type="scientific">Stenotrophomonas oahuensis</name>
    <dbReference type="NCBI Taxonomy" id="3003271"/>
    <lineage>
        <taxon>Bacteria</taxon>
        <taxon>Pseudomonadati</taxon>
        <taxon>Pseudomonadota</taxon>
        <taxon>Gammaproteobacteria</taxon>
        <taxon>Lysobacterales</taxon>
        <taxon>Lysobacteraceae</taxon>
        <taxon>Stenotrophomonas</taxon>
    </lineage>
</organism>
<protein>
    <recommendedName>
        <fullName evidence="3">Toxin SymE-like domain-containing protein</fullName>
    </recommendedName>
</protein>